<reference evidence="1" key="1">
    <citation type="submission" date="2018-02" db="EMBL/GenBank/DDBJ databases">
        <title>Rhizophora mucronata_Transcriptome.</title>
        <authorList>
            <person name="Meera S.P."/>
            <person name="Sreeshan A."/>
            <person name="Augustine A."/>
        </authorList>
    </citation>
    <scope>NUCLEOTIDE SEQUENCE</scope>
    <source>
        <tissue evidence="1">Leaf</tissue>
    </source>
</reference>
<proteinExistence type="predicted"/>
<dbReference type="EMBL" id="GGEC01093212">
    <property type="protein sequence ID" value="MBX73696.1"/>
    <property type="molecule type" value="Transcribed_RNA"/>
</dbReference>
<name>A0A2P2R368_RHIMU</name>
<evidence type="ECO:0000313" key="1">
    <source>
        <dbReference type="EMBL" id="MBX73696.1"/>
    </source>
</evidence>
<accession>A0A2P2R368</accession>
<dbReference type="AlphaFoldDB" id="A0A2P2R368"/>
<organism evidence="1">
    <name type="scientific">Rhizophora mucronata</name>
    <name type="common">Asiatic mangrove</name>
    <dbReference type="NCBI Taxonomy" id="61149"/>
    <lineage>
        <taxon>Eukaryota</taxon>
        <taxon>Viridiplantae</taxon>
        <taxon>Streptophyta</taxon>
        <taxon>Embryophyta</taxon>
        <taxon>Tracheophyta</taxon>
        <taxon>Spermatophyta</taxon>
        <taxon>Magnoliopsida</taxon>
        <taxon>eudicotyledons</taxon>
        <taxon>Gunneridae</taxon>
        <taxon>Pentapetalae</taxon>
        <taxon>rosids</taxon>
        <taxon>fabids</taxon>
        <taxon>Malpighiales</taxon>
        <taxon>Rhizophoraceae</taxon>
        <taxon>Rhizophora</taxon>
    </lineage>
</organism>
<protein>
    <submittedName>
        <fullName evidence="1">Uncharacterized protein</fullName>
    </submittedName>
</protein>
<sequence>MVDLSVYRLELIFRISSNARDAKSLRKLLY</sequence>